<reference evidence="2 3" key="1">
    <citation type="submission" date="2024-06" db="EMBL/GenBank/DDBJ databases">
        <title>Genomic Encyclopedia of Type Strains, Phase IV (KMG-IV): sequencing the most valuable type-strain genomes for metagenomic binning, comparative biology and taxonomic classification.</title>
        <authorList>
            <person name="Goeker M."/>
        </authorList>
    </citation>
    <scope>NUCLEOTIDE SEQUENCE [LARGE SCALE GENOMIC DNA]</scope>
    <source>
        <strain evidence="2 3">DSM 29288</strain>
    </source>
</reference>
<dbReference type="EMBL" id="JBEPMY010000004">
    <property type="protein sequence ID" value="MET3754927.1"/>
    <property type="molecule type" value="Genomic_DNA"/>
</dbReference>
<evidence type="ECO:0000256" key="1">
    <source>
        <dbReference type="SAM" id="Phobius"/>
    </source>
</evidence>
<proteinExistence type="predicted"/>
<comment type="caution">
    <text evidence="2">The sequence shown here is derived from an EMBL/GenBank/DDBJ whole genome shotgun (WGS) entry which is preliminary data.</text>
</comment>
<keyword evidence="1" id="KW-1133">Transmembrane helix</keyword>
<organism evidence="2 3">
    <name type="scientific">Rhizobium binae</name>
    <dbReference type="NCBI Taxonomy" id="1138190"/>
    <lineage>
        <taxon>Bacteria</taxon>
        <taxon>Pseudomonadati</taxon>
        <taxon>Pseudomonadota</taxon>
        <taxon>Alphaproteobacteria</taxon>
        <taxon>Hyphomicrobiales</taxon>
        <taxon>Rhizobiaceae</taxon>
        <taxon>Rhizobium/Agrobacterium group</taxon>
        <taxon>Rhizobium</taxon>
    </lineage>
</organism>
<evidence type="ECO:0000313" key="2">
    <source>
        <dbReference type="EMBL" id="MET3754927.1"/>
    </source>
</evidence>
<gene>
    <name evidence="2" type="ORF">ABID08_002284</name>
</gene>
<name>A0ABV2MEN9_9HYPH</name>
<dbReference type="Proteomes" id="UP001549077">
    <property type="component" value="Unassembled WGS sequence"/>
</dbReference>
<protein>
    <submittedName>
        <fullName evidence="2">Low affinity Fe/Cu permease</fullName>
    </submittedName>
</protein>
<evidence type="ECO:0000313" key="3">
    <source>
        <dbReference type="Proteomes" id="UP001549077"/>
    </source>
</evidence>
<keyword evidence="3" id="KW-1185">Reference proteome</keyword>
<keyword evidence="1" id="KW-0812">Transmembrane</keyword>
<accession>A0ABV2MEN9</accession>
<sequence length="174" mass="19951">MPPIGLALKDKSGRRLFRKDTQKTRLSQQWTLLKSAPSSPAGAVESRMRWRFRWISDLVVSWTGHRAIPVALITLAVTWTAVGLSFSFPRQWFLLTNMAGTLVTFFILLLLQHSQNRDMKALHTKLDELIRSSEAGNHWIAAEKKDAEAVEGMRQQHHQDEISEKAGVREMRLY</sequence>
<dbReference type="Pfam" id="PF04120">
    <property type="entry name" value="Iron_permease"/>
    <property type="match status" value="1"/>
</dbReference>
<dbReference type="InterPro" id="IPR007251">
    <property type="entry name" value="Iron_permease_Fet4"/>
</dbReference>
<keyword evidence="1" id="KW-0472">Membrane</keyword>
<feature type="transmembrane region" description="Helical" evidence="1">
    <location>
        <begin position="92"/>
        <end position="111"/>
    </location>
</feature>